<organism evidence="1">
    <name type="scientific">Anguilla anguilla</name>
    <name type="common">European freshwater eel</name>
    <name type="synonym">Muraena anguilla</name>
    <dbReference type="NCBI Taxonomy" id="7936"/>
    <lineage>
        <taxon>Eukaryota</taxon>
        <taxon>Metazoa</taxon>
        <taxon>Chordata</taxon>
        <taxon>Craniata</taxon>
        <taxon>Vertebrata</taxon>
        <taxon>Euteleostomi</taxon>
        <taxon>Actinopterygii</taxon>
        <taxon>Neopterygii</taxon>
        <taxon>Teleostei</taxon>
        <taxon>Anguilliformes</taxon>
        <taxon>Anguillidae</taxon>
        <taxon>Anguilla</taxon>
    </lineage>
</organism>
<proteinExistence type="predicted"/>
<evidence type="ECO:0000313" key="1">
    <source>
        <dbReference type="EMBL" id="JAI04135.1"/>
    </source>
</evidence>
<sequence>MYSQLRTLHTARSVFLVRSGQHVKSILQTVFQPYCGSVFRCSTLVWPVSFHCFCCRRTSEKLCLFFF</sequence>
<protein>
    <submittedName>
        <fullName evidence="1">Uncharacterized protein</fullName>
    </submittedName>
</protein>
<accession>A0A0E9XN94</accession>
<name>A0A0E9XN94_ANGAN</name>
<dbReference type="EMBL" id="GBXM01004443">
    <property type="protein sequence ID" value="JAI04135.1"/>
    <property type="molecule type" value="Transcribed_RNA"/>
</dbReference>
<reference evidence="1" key="1">
    <citation type="submission" date="2014-11" db="EMBL/GenBank/DDBJ databases">
        <authorList>
            <person name="Amaro Gonzalez C."/>
        </authorList>
    </citation>
    <scope>NUCLEOTIDE SEQUENCE</scope>
</reference>
<reference evidence="1" key="2">
    <citation type="journal article" date="2015" name="Fish Shellfish Immunol.">
        <title>Early steps in the European eel (Anguilla anguilla)-Vibrio vulnificus interaction in the gills: Role of the RtxA13 toxin.</title>
        <authorList>
            <person name="Callol A."/>
            <person name="Pajuelo D."/>
            <person name="Ebbesson L."/>
            <person name="Teles M."/>
            <person name="MacKenzie S."/>
            <person name="Amaro C."/>
        </authorList>
    </citation>
    <scope>NUCLEOTIDE SEQUENCE</scope>
</reference>
<dbReference type="AlphaFoldDB" id="A0A0E9XN94"/>